<accession>A0ABX5VN83</accession>
<dbReference type="Pfam" id="PF08327">
    <property type="entry name" value="AHSA1"/>
    <property type="match status" value="1"/>
</dbReference>
<name>A0ABX5VN83_9MICO</name>
<dbReference type="InterPro" id="IPR023393">
    <property type="entry name" value="START-like_dom_sf"/>
</dbReference>
<dbReference type="Proteomes" id="UP000313948">
    <property type="component" value="Chromosome"/>
</dbReference>
<comment type="similarity">
    <text evidence="1">Belongs to the AHA1 family.</text>
</comment>
<gene>
    <name evidence="3" type="ORF">FE251_11700</name>
</gene>
<dbReference type="EMBL" id="CP040899">
    <property type="protein sequence ID" value="QDB79966.1"/>
    <property type="molecule type" value="Genomic_DNA"/>
</dbReference>
<dbReference type="CDD" id="cd07814">
    <property type="entry name" value="SRPBCC_CalC_Aha1-like"/>
    <property type="match status" value="1"/>
</dbReference>
<feature type="domain" description="Activator of Hsp90 ATPase homologue 1/2-like C-terminal" evidence="2">
    <location>
        <begin position="18"/>
        <end position="164"/>
    </location>
</feature>
<sequence length="169" mass="18605">MVRTMDEEGTFRVSREIDAPPEEVWRAWSEPDLVRRWWGPTGFSCPRAEVDLREGGSALVSMQAPPQYGGGLTHNRWTYGTVDVPSRLEFVSTFTDADGAYISPLEAGIPPGVPEEVPHVVVLEPLSGGRTRVTVTERGYLGAEAAALSRTGQEQCLERMAALFTRERG</sequence>
<dbReference type="InterPro" id="IPR013538">
    <property type="entry name" value="ASHA1/2-like_C"/>
</dbReference>
<evidence type="ECO:0000313" key="3">
    <source>
        <dbReference type="EMBL" id="QDB79966.1"/>
    </source>
</evidence>
<protein>
    <submittedName>
        <fullName evidence="3">SRPBCC domain-containing protein</fullName>
    </submittedName>
</protein>
<organism evidence="3 4">
    <name type="scientific">Georgenia wutianyii</name>
    <dbReference type="NCBI Taxonomy" id="2585135"/>
    <lineage>
        <taxon>Bacteria</taxon>
        <taxon>Bacillati</taxon>
        <taxon>Actinomycetota</taxon>
        <taxon>Actinomycetes</taxon>
        <taxon>Micrococcales</taxon>
        <taxon>Bogoriellaceae</taxon>
        <taxon>Georgenia</taxon>
    </lineage>
</organism>
<evidence type="ECO:0000256" key="1">
    <source>
        <dbReference type="ARBA" id="ARBA00006817"/>
    </source>
</evidence>
<evidence type="ECO:0000259" key="2">
    <source>
        <dbReference type="Pfam" id="PF08327"/>
    </source>
</evidence>
<evidence type="ECO:0000313" key="4">
    <source>
        <dbReference type="Proteomes" id="UP000313948"/>
    </source>
</evidence>
<dbReference type="SUPFAM" id="SSF55961">
    <property type="entry name" value="Bet v1-like"/>
    <property type="match status" value="1"/>
</dbReference>
<keyword evidence="4" id="KW-1185">Reference proteome</keyword>
<dbReference type="Gene3D" id="3.30.530.20">
    <property type="match status" value="1"/>
</dbReference>
<reference evidence="3 4" key="1">
    <citation type="submission" date="2019-05" db="EMBL/GenBank/DDBJ databases">
        <title>Georgenia *** sp. nov., and Georgenia *** sp. nov., isolated from the intestinal contents of plateau pika (Ochotona curzoniae) in the Qinghai-Tibet plateau of China.</title>
        <authorList>
            <person name="Tian Z."/>
        </authorList>
    </citation>
    <scope>NUCLEOTIDE SEQUENCE [LARGE SCALE GENOMIC DNA]</scope>
    <source>
        <strain evidence="3 4">Z294</strain>
    </source>
</reference>
<proteinExistence type="inferred from homology"/>